<keyword evidence="1" id="KW-0418">Kinase</keyword>
<dbReference type="AlphaFoldDB" id="A0A6G6WEP3"/>
<evidence type="ECO:0000313" key="4">
    <source>
        <dbReference type="Proteomes" id="UP000502996"/>
    </source>
</evidence>
<dbReference type="GO" id="GO:0005524">
    <property type="term" value="F:ATP binding"/>
    <property type="evidence" value="ECO:0007669"/>
    <property type="project" value="UniProtKB-KW"/>
</dbReference>
<dbReference type="Pfam" id="PF13581">
    <property type="entry name" value="HATPase_c_2"/>
    <property type="match status" value="1"/>
</dbReference>
<dbReference type="RefSeq" id="WP_165234013.1">
    <property type="nucleotide sequence ID" value="NZ_CP049257.1"/>
</dbReference>
<feature type="domain" description="Histidine kinase/HSP90-like ATPase" evidence="2">
    <location>
        <begin position="12"/>
        <end position="118"/>
    </location>
</feature>
<dbReference type="PANTHER" id="PTHR35526">
    <property type="entry name" value="ANTI-SIGMA-F FACTOR RSBW-RELATED"/>
    <property type="match status" value="1"/>
</dbReference>
<keyword evidence="4" id="KW-1185">Reference proteome</keyword>
<gene>
    <name evidence="3" type="ORF">G5V58_14385</name>
</gene>
<evidence type="ECO:0000256" key="1">
    <source>
        <dbReference type="ARBA" id="ARBA00022527"/>
    </source>
</evidence>
<keyword evidence="3" id="KW-0067">ATP-binding</keyword>
<reference evidence="3 4" key="1">
    <citation type="submission" date="2020-02" db="EMBL/GenBank/DDBJ databases">
        <title>Full genome sequence of Nocardioides sp. R-3366.</title>
        <authorList>
            <person name="Im W.-T."/>
        </authorList>
    </citation>
    <scope>NUCLEOTIDE SEQUENCE [LARGE SCALE GENOMIC DNA]</scope>
    <source>
        <strain evidence="3 4">R-3366</strain>
    </source>
</reference>
<dbReference type="EMBL" id="CP049257">
    <property type="protein sequence ID" value="QIG43798.1"/>
    <property type="molecule type" value="Genomic_DNA"/>
</dbReference>
<keyword evidence="3" id="KW-0547">Nucleotide-binding</keyword>
<evidence type="ECO:0000313" key="3">
    <source>
        <dbReference type="EMBL" id="QIG43798.1"/>
    </source>
</evidence>
<name>A0A6G6WEP3_9ACTN</name>
<dbReference type="InterPro" id="IPR003594">
    <property type="entry name" value="HATPase_dom"/>
</dbReference>
<organism evidence="3 4">
    <name type="scientific">Nocardioides anomalus</name>
    <dbReference type="NCBI Taxonomy" id="2712223"/>
    <lineage>
        <taxon>Bacteria</taxon>
        <taxon>Bacillati</taxon>
        <taxon>Actinomycetota</taxon>
        <taxon>Actinomycetes</taxon>
        <taxon>Propionibacteriales</taxon>
        <taxon>Nocardioidaceae</taxon>
        <taxon>Nocardioides</taxon>
    </lineage>
</organism>
<dbReference type="SUPFAM" id="SSF55874">
    <property type="entry name" value="ATPase domain of HSP90 chaperone/DNA topoisomerase II/histidine kinase"/>
    <property type="match status" value="1"/>
</dbReference>
<sequence>MRLNHDPGAGMLARAAVRDLLADHQTTDELRHDAALVVYELVANAVLHGRPESDGRISLDCQVRGDELVVVVTDGGTDGEVRMGDLDRDAPRGRGLAIVDALASSWSVDRSDGTVVRAVVPLRWPVAVEDGAETERAG</sequence>
<dbReference type="PANTHER" id="PTHR35526:SF3">
    <property type="entry name" value="ANTI-SIGMA-F FACTOR RSBW"/>
    <property type="match status" value="1"/>
</dbReference>
<dbReference type="CDD" id="cd16936">
    <property type="entry name" value="HATPase_RsbW-like"/>
    <property type="match status" value="1"/>
</dbReference>
<dbReference type="InterPro" id="IPR050267">
    <property type="entry name" value="Anti-sigma-factor_SerPK"/>
</dbReference>
<proteinExistence type="predicted"/>
<dbReference type="Gene3D" id="3.30.565.10">
    <property type="entry name" value="Histidine kinase-like ATPase, C-terminal domain"/>
    <property type="match status" value="1"/>
</dbReference>
<dbReference type="Proteomes" id="UP000502996">
    <property type="component" value="Chromosome"/>
</dbReference>
<evidence type="ECO:0000259" key="2">
    <source>
        <dbReference type="Pfam" id="PF13581"/>
    </source>
</evidence>
<protein>
    <submittedName>
        <fullName evidence="3">ATP-binding protein</fullName>
    </submittedName>
</protein>
<accession>A0A6G6WEP3</accession>
<dbReference type="GO" id="GO:0004674">
    <property type="term" value="F:protein serine/threonine kinase activity"/>
    <property type="evidence" value="ECO:0007669"/>
    <property type="project" value="UniProtKB-KW"/>
</dbReference>
<keyword evidence="1" id="KW-0808">Transferase</keyword>
<dbReference type="KEGG" id="nano:G5V58_14385"/>
<keyword evidence="1" id="KW-0723">Serine/threonine-protein kinase</keyword>
<dbReference type="InterPro" id="IPR036890">
    <property type="entry name" value="HATPase_C_sf"/>
</dbReference>